<dbReference type="PRINTS" id="PR00080">
    <property type="entry name" value="SDRFAMILY"/>
</dbReference>
<evidence type="ECO:0000313" key="3">
    <source>
        <dbReference type="EMBL" id="MCZ8511517.1"/>
    </source>
</evidence>
<reference evidence="3 4" key="1">
    <citation type="submission" date="2022-12" db="EMBL/GenBank/DDBJ databases">
        <title>Draft genome sequence of Paenibacillus sp. dW9.</title>
        <authorList>
            <person name="Choi E.-W."/>
            <person name="Kim D.-U."/>
        </authorList>
    </citation>
    <scope>NUCLEOTIDE SEQUENCE [LARGE SCALE GENOMIC DNA]</scope>
    <source>
        <strain evidence="4">dW9</strain>
    </source>
</reference>
<dbReference type="InterPro" id="IPR002347">
    <property type="entry name" value="SDR_fam"/>
</dbReference>
<dbReference type="Gene3D" id="3.40.50.720">
    <property type="entry name" value="NAD(P)-binding Rossmann-like Domain"/>
    <property type="match status" value="1"/>
</dbReference>
<evidence type="ECO:0000256" key="2">
    <source>
        <dbReference type="ARBA" id="ARBA00023002"/>
    </source>
</evidence>
<keyword evidence="4" id="KW-1185">Reference proteome</keyword>
<accession>A0ABT4Q3U5</accession>
<comment type="caution">
    <text evidence="3">The sequence shown here is derived from an EMBL/GenBank/DDBJ whole genome shotgun (WGS) entry which is preliminary data.</text>
</comment>
<gene>
    <name evidence="3" type="ORF">O9H85_03520</name>
</gene>
<name>A0ABT4Q3U5_9BACL</name>
<sequence>MKLRDRVAVITGAGSGIGRSTAHLFAEQGAKVVIADLKLEAAQETCEMIRKSGGECFPVQVNVSKADEVQRMYEETLRQFGKLDIVYNNAGVPLSPHNIEDITEEIFDHIFNVNVKGVIWGCKYAVPIFKMQKSGGVIINTASISASRPRAGQNVYAASKSAVVTLTKSLAMELADYQIRVVAINPVAVNTPMLKGFIGERDEQEAKKMYISSIPLGRLAEPKDIANAALYLASDDASLVTGSILDVDGGRGI</sequence>
<evidence type="ECO:0000313" key="4">
    <source>
        <dbReference type="Proteomes" id="UP001527882"/>
    </source>
</evidence>
<protein>
    <submittedName>
        <fullName evidence="3">SDR family oxidoreductase</fullName>
    </submittedName>
</protein>
<dbReference type="Proteomes" id="UP001527882">
    <property type="component" value="Unassembled WGS sequence"/>
</dbReference>
<dbReference type="InterPro" id="IPR020904">
    <property type="entry name" value="Sc_DH/Rdtase_CS"/>
</dbReference>
<dbReference type="EMBL" id="JAQAGZ010000002">
    <property type="protein sequence ID" value="MCZ8511517.1"/>
    <property type="molecule type" value="Genomic_DNA"/>
</dbReference>
<dbReference type="PROSITE" id="PS00061">
    <property type="entry name" value="ADH_SHORT"/>
    <property type="match status" value="1"/>
</dbReference>
<dbReference type="NCBIfam" id="NF005559">
    <property type="entry name" value="PRK07231.1"/>
    <property type="match status" value="1"/>
</dbReference>
<dbReference type="Pfam" id="PF13561">
    <property type="entry name" value="adh_short_C2"/>
    <property type="match status" value="1"/>
</dbReference>
<dbReference type="RefSeq" id="WP_269879915.1">
    <property type="nucleotide sequence ID" value="NZ_JAQAGZ010000002.1"/>
</dbReference>
<comment type="similarity">
    <text evidence="1">Belongs to the short-chain dehydrogenases/reductases (SDR) family.</text>
</comment>
<proteinExistence type="inferred from homology"/>
<dbReference type="PANTHER" id="PTHR43639:SF1">
    <property type="entry name" value="SHORT-CHAIN DEHYDROGENASE_REDUCTASE FAMILY PROTEIN"/>
    <property type="match status" value="1"/>
</dbReference>
<dbReference type="PANTHER" id="PTHR43639">
    <property type="entry name" value="OXIDOREDUCTASE, SHORT-CHAIN DEHYDROGENASE/REDUCTASE FAMILY (AFU_ORTHOLOGUE AFUA_5G02870)"/>
    <property type="match status" value="1"/>
</dbReference>
<keyword evidence="2" id="KW-0560">Oxidoreductase</keyword>
<evidence type="ECO:0000256" key="1">
    <source>
        <dbReference type="ARBA" id="ARBA00006484"/>
    </source>
</evidence>
<dbReference type="InterPro" id="IPR036291">
    <property type="entry name" value="NAD(P)-bd_dom_sf"/>
</dbReference>
<dbReference type="SUPFAM" id="SSF51735">
    <property type="entry name" value="NAD(P)-binding Rossmann-fold domains"/>
    <property type="match status" value="1"/>
</dbReference>
<organism evidence="3 4">
    <name type="scientific">Paenibacillus gyeongsangnamensis</name>
    <dbReference type="NCBI Taxonomy" id="3388067"/>
    <lineage>
        <taxon>Bacteria</taxon>
        <taxon>Bacillati</taxon>
        <taxon>Bacillota</taxon>
        <taxon>Bacilli</taxon>
        <taxon>Bacillales</taxon>
        <taxon>Paenibacillaceae</taxon>
        <taxon>Paenibacillus</taxon>
    </lineage>
</organism>
<dbReference type="PRINTS" id="PR00081">
    <property type="entry name" value="GDHRDH"/>
</dbReference>